<dbReference type="InterPro" id="IPR013087">
    <property type="entry name" value="Znf_C2H2_type"/>
</dbReference>
<dbReference type="SMART" id="SM00353">
    <property type="entry name" value="HLH"/>
    <property type="match status" value="1"/>
</dbReference>
<dbReference type="FunFam" id="4.10.280.10:FF:000094">
    <property type="entry name" value="Blast:Carbohydrate-responsive element-binding protein"/>
    <property type="match status" value="1"/>
</dbReference>
<feature type="region of interest" description="Disordered" evidence="12">
    <location>
        <begin position="392"/>
        <end position="414"/>
    </location>
</feature>
<dbReference type="GO" id="GO:0008270">
    <property type="term" value="F:zinc ion binding"/>
    <property type="evidence" value="ECO:0007669"/>
    <property type="project" value="UniProtKB-KW"/>
</dbReference>
<name>A0A8J6H6U6_TENMO</name>
<evidence type="ECO:0000256" key="2">
    <source>
        <dbReference type="ARBA" id="ARBA00022723"/>
    </source>
</evidence>
<dbReference type="Pfam" id="PF00010">
    <property type="entry name" value="HLH"/>
    <property type="match status" value="1"/>
</dbReference>
<dbReference type="PROSITE" id="PS50157">
    <property type="entry name" value="ZINC_FINGER_C2H2_2"/>
    <property type="match status" value="5"/>
</dbReference>
<dbReference type="InterPro" id="IPR036638">
    <property type="entry name" value="HLH_DNA-bd_sf"/>
</dbReference>
<evidence type="ECO:0000256" key="9">
    <source>
        <dbReference type="ARBA" id="ARBA00023242"/>
    </source>
</evidence>
<feature type="compositionally biased region" description="Polar residues" evidence="12">
    <location>
        <begin position="552"/>
        <end position="567"/>
    </location>
</feature>
<evidence type="ECO:0000256" key="11">
    <source>
        <dbReference type="SAM" id="Coils"/>
    </source>
</evidence>
<keyword evidence="13" id="KW-0812">Transmembrane</keyword>
<dbReference type="SMART" id="SM00355">
    <property type="entry name" value="ZnF_C2H2"/>
    <property type="match status" value="5"/>
</dbReference>
<dbReference type="SUPFAM" id="SSF47459">
    <property type="entry name" value="HLH, helix-loop-helix DNA-binding domain"/>
    <property type="match status" value="1"/>
</dbReference>
<dbReference type="GO" id="GO:0005634">
    <property type="term" value="C:nucleus"/>
    <property type="evidence" value="ECO:0007669"/>
    <property type="project" value="UniProtKB-SubCell"/>
</dbReference>
<dbReference type="SUPFAM" id="SSF57667">
    <property type="entry name" value="beta-beta-alpha zinc fingers"/>
    <property type="match status" value="3"/>
</dbReference>
<dbReference type="PANTHER" id="PTHR15741">
    <property type="entry name" value="BASIC HELIX-LOOP-HELIX ZIP TRANSCRIPTION FACTOR"/>
    <property type="match status" value="1"/>
</dbReference>
<dbReference type="PANTHER" id="PTHR15741:SF37">
    <property type="entry name" value="LD38259P"/>
    <property type="match status" value="1"/>
</dbReference>
<dbReference type="AlphaFoldDB" id="A0A8J6H6U6"/>
<reference evidence="16" key="1">
    <citation type="journal article" date="2020" name="J Insects Food Feed">
        <title>The yellow mealworm (Tenebrio molitor) genome: a resource for the emerging insects as food and feed industry.</title>
        <authorList>
            <person name="Eriksson T."/>
            <person name="Andere A."/>
            <person name="Kelstrup H."/>
            <person name="Emery V."/>
            <person name="Picard C."/>
        </authorList>
    </citation>
    <scope>NUCLEOTIDE SEQUENCE</scope>
    <source>
        <strain evidence="16">Stoneville</strain>
        <tissue evidence="16">Whole head</tissue>
    </source>
</reference>
<evidence type="ECO:0000313" key="16">
    <source>
        <dbReference type="EMBL" id="KAH0808382.1"/>
    </source>
</evidence>
<feature type="compositionally biased region" description="Polar residues" evidence="12">
    <location>
        <begin position="712"/>
        <end position="729"/>
    </location>
</feature>
<evidence type="ECO:0000259" key="14">
    <source>
        <dbReference type="PROSITE" id="PS50157"/>
    </source>
</evidence>
<gene>
    <name evidence="16" type="ORF">GEV33_014407</name>
</gene>
<feature type="domain" description="BHLH" evidence="15">
    <location>
        <begin position="736"/>
        <end position="790"/>
    </location>
</feature>
<reference evidence="16" key="2">
    <citation type="submission" date="2021-08" db="EMBL/GenBank/DDBJ databases">
        <authorList>
            <person name="Eriksson T."/>
        </authorList>
    </citation>
    <scope>NUCLEOTIDE SEQUENCE</scope>
    <source>
        <strain evidence="16">Stoneville</strain>
        <tissue evidence="16">Whole head</tissue>
    </source>
</reference>
<organism evidence="16 17">
    <name type="scientific">Tenebrio molitor</name>
    <name type="common">Yellow mealworm beetle</name>
    <dbReference type="NCBI Taxonomy" id="7067"/>
    <lineage>
        <taxon>Eukaryota</taxon>
        <taxon>Metazoa</taxon>
        <taxon>Ecdysozoa</taxon>
        <taxon>Arthropoda</taxon>
        <taxon>Hexapoda</taxon>
        <taxon>Insecta</taxon>
        <taxon>Pterygota</taxon>
        <taxon>Neoptera</taxon>
        <taxon>Endopterygota</taxon>
        <taxon>Coleoptera</taxon>
        <taxon>Polyphaga</taxon>
        <taxon>Cucujiformia</taxon>
        <taxon>Tenebrionidae</taxon>
        <taxon>Tenebrio</taxon>
    </lineage>
</organism>
<feature type="compositionally biased region" description="Basic and acidic residues" evidence="12">
    <location>
        <begin position="581"/>
        <end position="591"/>
    </location>
</feature>
<feature type="domain" description="C2H2-type" evidence="14">
    <location>
        <begin position="905"/>
        <end position="932"/>
    </location>
</feature>
<feature type="compositionally biased region" description="Low complexity" evidence="12">
    <location>
        <begin position="702"/>
        <end position="711"/>
    </location>
</feature>
<feature type="compositionally biased region" description="Basic residues" evidence="12">
    <location>
        <begin position="593"/>
        <end position="603"/>
    </location>
</feature>
<keyword evidence="13" id="KW-1133">Transmembrane helix</keyword>
<protein>
    <submittedName>
        <fullName evidence="16">Uncharacterized protein</fullName>
    </submittedName>
</protein>
<dbReference type="InterPro" id="IPR025749">
    <property type="entry name" value="Sphingomyelin_synth-like_dom"/>
</dbReference>
<evidence type="ECO:0000256" key="6">
    <source>
        <dbReference type="ARBA" id="ARBA00023015"/>
    </source>
</evidence>
<dbReference type="FunFam" id="3.30.160.60:FF:000624">
    <property type="entry name" value="zinc finger protein 697"/>
    <property type="match status" value="2"/>
</dbReference>
<keyword evidence="17" id="KW-1185">Reference proteome</keyword>
<keyword evidence="4 10" id="KW-0863">Zinc-finger</keyword>
<evidence type="ECO:0000256" key="3">
    <source>
        <dbReference type="ARBA" id="ARBA00022737"/>
    </source>
</evidence>
<dbReference type="FunFam" id="3.30.160.60:FF:001485">
    <property type="entry name" value="Krueppel-related zinc finger protein"/>
    <property type="match status" value="1"/>
</dbReference>
<feature type="domain" description="C2H2-type" evidence="14">
    <location>
        <begin position="961"/>
        <end position="988"/>
    </location>
</feature>
<evidence type="ECO:0000256" key="1">
    <source>
        <dbReference type="ARBA" id="ARBA00004123"/>
    </source>
</evidence>
<dbReference type="GO" id="GO:0000981">
    <property type="term" value="F:DNA-binding transcription factor activity, RNA polymerase II-specific"/>
    <property type="evidence" value="ECO:0007669"/>
    <property type="project" value="TreeGrafter"/>
</dbReference>
<dbReference type="InterPro" id="IPR052207">
    <property type="entry name" value="Max-like/E-box_TFs"/>
</dbReference>
<evidence type="ECO:0000256" key="5">
    <source>
        <dbReference type="ARBA" id="ARBA00022833"/>
    </source>
</evidence>
<feature type="compositionally biased region" description="Basic and acidic residues" evidence="12">
    <location>
        <begin position="730"/>
        <end position="744"/>
    </location>
</feature>
<dbReference type="GO" id="GO:0000978">
    <property type="term" value="F:RNA polymerase II cis-regulatory region sequence-specific DNA binding"/>
    <property type="evidence" value="ECO:0007669"/>
    <property type="project" value="TreeGrafter"/>
</dbReference>
<dbReference type="InterPro" id="IPR011598">
    <property type="entry name" value="bHLH_dom"/>
</dbReference>
<evidence type="ECO:0000256" key="8">
    <source>
        <dbReference type="ARBA" id="ARBA00023163"/>
    </source>
</evidence>
<evidence type="ECO:0000259" key="15">
    <source>
        <dbReference type="PROSITE" id="PS50888"/>
    </source>
</evidence>
<keyword evidence="3" id="KW-0677">Repeat</keyword>
<keyword evidence="11" id="KW-0175">Coiled coil</keyword>
<dbReference type="FunFam" id="3.30.160.60:FF:001289">
    <property type="entry name" value="Zinc finger protein 574"/>
    <property type="match status" value="1"/>
</dbReference>
<dbReference type="Pfam" id="PF14360">
    <property type="entry name" value="PAP2_C"/>
    <property type="match status" value="1"/>
</dbReference>
<keyword evidence="13" id="KW-0472">Membrane</keyword>
<comment type="caution">
    <text evidence="16">The sequence shown here is derived from an EMBL/GenBank/DDBJ whole genome shotgun (WGS) entry which is preliminary data.</text>
</comment>
<dbReference type="Gene3D" id="3.30.160.60">
    <property type="entry name" value="Classic Zinc Finger"/>
    <property type="match status" value="5"/>
</dbReference>
<comment type="subcellular location">
    <subcellularLocation>
        <location evidence="1">Nucleus</location>
    </subcellularLocation>
</comment>
<dbReference type="InterPro" id="IPR036236">
    <property type="entry name" value="Znf_C2H2_sf"/>
</dbReference>
<dbReference type="GO" id="GO:0046983">
    <property type="term" value="F:protein dimerization activity"/>
    <property type="evidence" value="ECO:0007669"/>
    <property type="project" value="InterPro"/>
</dbReference>
<dbReference type="CDD" id="cd11405">
    <property type="entry name" value="bHLHzip_MLXIP_like"/>
    <property type="match status" value="1"/>
</dbReference>
<evidence type="ECO:0000256" key="10">
    <source>
        <dbReference type="PROSITE-ProRule" id="PRU00042"/>
    </source>
</evidence>
<feature type="region of interest" description="Disordered" evidence="12">
    <location>
        <begin position="551"/>
        <end position="616"/>
    </location>
</feature>
<dbReference type="PROSITE" id="PS00028">
    <property type="entry name" value="ZINC_FINGER_C2H2_1"/>
    <property type="match status" value="5"/>
</dbReference>
<dbReference type="PROSITE" id="PS50888">
    <property type="entry name" value="BHLH"/>
    <property type="match status" value="1"/>
</dbReference>
<feature type="region of interest" description="Disordered" evidence="12">
    <location>
        <begin position="702"/>
        <end position="744"/>
    </location>
</feature>
<keyword evidence="2" id="KW-0479">Metal-binding</keyword>
<dbReference type="FunFam" id="3.30.160.60:FF:002343">
    <property type="entry name" value="Zinc finger protein 33A"/>
    <property type="match status" value="1"/>
</dbReference>
<evidence type="ECO:0000256" key="7">
    <source>
        <dbReference type="ARBA" id="ARBA00023125"/>
    </source>
</evidence>
<feature type="domain" description="C2H2-type" evidence="14">
    <location>
        <begin position="933"/>
        <end position="960"/>
    </location>
</feature>
<feature type="domain" description="C2H2-type" evidence="14">
    <location>
        <begin position="989"/>
        <end position="1016"/>
    </location>
</feature>
<sequence length="1043" mass="119008">MLITSLSVPGAHLQCTPRNYTAQSSSVFGDLATKLSQAYVIWRGAGMSIQGVRTCGDYMFSGHTVALTMLNFFITEYTPRHIYYLHTLSWMMNMFGIFFILAAHEHYSIDVFVAFYISSRLFLYYHTLSNNQALMQRDSTRTKMHAVQTLETQVKREREAIHSGQFMVSTFEAEEQDDEDEVAVPIPEVADANSTIVPVKQFTHGSNIDVNNRNHQQQLSIDTSLAKLFQCMSLAYRQKLTSPKWNRFRGIRLRWKDKIRLNNLSDVDLLTWNSQSSENMHMLVDEDYMGLMSDTLFSTITNQPFVFPDSREIAKAGLADFIQPSLGPLQPNLDDYMDTFEPLQEFMTCKLPTVPEEQTSNTTWNYSELDLMPSGSNLQMNTIQNTAQYQQGVSISQMPSEKSIQQETRSSSSEQNLYNTMIQPVVSQYVPQQVQPPSYHSPVISKNAKCHKNMSPTHVKLSQGHVHASMYAKSVNNMYTSYTEQTMQTSNMCLNDRISIPLQEHIQQQQQQQLQQLQQQQLQQQPQQQQQQQIISQQQQQIVPQQQDLQQFKLSHQSPDQRQSTGYKFTPPAVPNLKFTSQKEDKTETRARSSPRGRQRSRSNTREPVRRPPLMSAVSDPSLLTQLLTNTDNENMFGRNQGAVSSHDQLSKQVRIKEESSPIPILPQPSPAPTALIITTPVNINAVQSPSSDSLLLNSFSSSNSPVLDSSQNVNSPTSSQGSMGSPNRDTPHRDQRRVGHIHAEQKRRYNIKNGFDMIHSLIPHLNQNPNAKLSKAAMLQKGAEYIRQLRSERNQLNEEMECLRQQIETLNTSISNCQSMLPATGAPVSRRRDSKMQEMFDEYVKKRTMENWKYWIFSLLFRPLLESFNNFVSTSSLEDLYRSTILWIEQHCTLVDLRPGEKPYKCQMCDKSFAAPGTLMTHVRIHTGERPHACKICGKDFPQSGYLAAHIRTHTGEKPVECKVCHRRFNQSGRLVIHMRIHSGEKPYSCKECGRSFAVKGTLKKHIRTHTGERPYVCSVCGQAFAQSGTLATHMKVHRPKQ</sequence>
<keyword evidence="9" id="KW-0539">Nucleus</keyword>
<dbReference type="Pfam" id="PF00096">
    <property type="entry name" value="zf-C2H2"/>
    <property type="match status" value="5"/>
</dbReference>
<keyword evidence="6" id="KW-0805">Transcription regulation</keyword>
<keyword evidence="5" id="KW-0862">Zinc</keyword>
<dbReference type="EMBL" id="JABDTM020028801">
    <property type="protein sequence ID" value="KAH0808382.1"/>
    <property type="molecule type" value="Genomic_DNA"/>
</dbReference>
<evidence type="ECO:0000256" key="12">
    <source>
        <dbReference type="SAM" id="MobiDB-lite"/>
    </source>
</evidence>
<keyword evidence="8" id="KW-0804">Transcription</keyword>
<accession>A0A8J6H6U6</accession>
<evidence type="ECO:0000256" key="13">
    <source>
        <dbReference type="SAM" id="Phobius"/>
    </source>
</evidence>
<feature type="transmembrane region" description="Helical" evidence="13">
    <location>
        <begin position="82"/>
        <end position="102"/>
    </location>
</feature>
<evidence type="ECO:0000256" key="4">
    <source>
        <dbReference type="ARBA" id="ARBA00022771"/>
    </source>
</evidence>
<feature type="coiled-coil region" evidence="11">
    <location>
        <begin position="780"/>
        <end position="814"/>
    </location>
</feature>
<keyword evidence="7" id="KW-0238">DNA-binding</keyword>
<feature type="domain" description="C2H2-type" evidence="14">
    <location>
        <begin position="1017"/>
        <end position="1043"/>
    </location>
</feature>
<evidence type="ECO:0000313" key="17">
    <source>
        <dbReference type="Proteomes" id="UP000719412"/>
    </source>
</evidence>
<dbReference type="Proteomes" id="UP000719412">
    <property type="component" value="Unassembled WGS sequence"/>
</dbReference>
<proteinExistence type="predicted"/>
<dbReference type="Gene3D" id="4.10.280.10">
    <property type="entry name" value="Helix-loop-helix DNA-binding domain"/>
    <property type="match status" value="1"/>
</dbReference>